<proteinExistence type="predicted"/>
<name>A0A4Q2U431_9HYPH</name>
<evidence type="ECO:0000313" key="2">
    <source>
        <dbReference type="Proteomes" id="UP000290759"/>
    </source>
</evidence>
<gene>
    <name evidence="1" type="ORF">D3273_22870</name>
</gene>
<dbReference type="AlphaFoldDB" id="A0A4Q2U431"/>
<accession>A0A4Q2U431</accession>
<dbReference type="Proteomes" id="UP000290759">
    <property type="component" value="Unassembled WGS sequence"/>
</dbReference>
<dbReference type="RefSeq" id="WP_129229213.1">
    <property type="nucleotide sequence ID" value="NZ_QYBB01000044.1"/>
</dbReference>
<keyword evidence="2" id="KW-1185">Reference proteome</keyword>
<reference evidence="1 2" key="1">
    <citation type="submission" date="2018-12" db="EMBL/GenBank/DDBJ databases">
        <authorList>
            <person name="Grouzdev D.S."/>
            <person name="Krutkina M.S."/>
        </authorList>
    </citation>
    <scope>NUCLEOTIDE SEQUENCE [LARGE SCALE GENOMIC DNA]</scope>
    <source>
        <strain evidence="1 2">RmlP026</strain>
    </source>
</reference>
<reference evidence="1 2" key="2">
    <citation type="submission" date="2019-02" db="EMBL/GenBank/DDBJ databases">
        <title>'Lichenibacterium ramalinii' gen. nov. sp. nov., 'Lichenibacterium minor' gen. nov. sp. nov.</title>
        <authorList>
            <person name="Pankratov T."/>
        </authorList>
    </citation>
    <scope>NUCLEOTIDE SEQUENCE [LARGE SCALE GENOMIC DNA]</scope>
    <source>
        <strain evidence="1 2">RmlP026</strain>
    </source>
</reference>
<dbReference type="EMBL" id="QYBB01000044">
    <property type="protein sequence ID" value="RYC29657.1"/>
    <property type="molecule type" value="Genomic_DNA"/>
</dbReference>
<sequence length="95" mass="9673">MNAATLAQSTPACNPAATTLEHADAMLDYLRSVSAGYGHELARAMLASSTYYLRETFGQAHALAVTADLVAPLAASVEGVASGSPSADLPAVTLH</sequence>
<evidence type="ECO:0000313" key="1">
    <source>
        <dbReference type="EMBL" id="RYC29657.1"/>
    </source>
</evidence>
<organism evidence="1 2">
    <name type="scientific">Lichenibacterium minor</name>
    <dbReference type="NCBI Taxonomy" id="2316528"/>
    <lineage>
        <taxon>Bacteria</taxon>
        <taxon>Pseudomonadati</taxon>
        <taxon>Pseudomonadota</taxon>
        <taxon>Alphaproteobacteria</taxon>
        <taxon>Hyphomicrobiales</taxon>
        <taxon>Lichenihabitantaceae</taxon>
        <taxon>Lichenibacterium</taxon>
    </lineage>
</organism>
<protein>
    <submittedName>
        <fullName evidence="1">Uncharacterized protein</fullName>
    </submittedName>
</protein>
<comment type="caution">
    <text evidence="1">The sequence shown here is derived from an EMBL/GenBank/DDBJ whole genome shotgun (WGS) entry which is preliminary data.</text>
</comment>